<sequence length="189" mass="20166">MDSTANGNPCFPLFEEAVFVDHDCFQDLEDLPDGAQVPPHESGAGGNHPTQLPADALGSDPTFPVAQGIFGPALPTTLNPPAFGSYGAQANSEVAWAYTTGFPGPSGADQAFYNVPSFAQQHHISDNGPTEDFSFHPDLSCTTHAVNHNPVDCSWAFDFEHPNFMAPAPSTRLPQGRPAPSIYLSKDIR</sequence>
<keyword evidence="3" id="KW-1185">Reference proteome</keyword>
<proteinExistence type="predicted"/>
<feature type="region of interest" description="Disordered" evidence="1">
    <location>
        <begin position="166"/>
        <end position="189"/>
    </location>
</feature>
<reference evidence="2" key="1">
    <citation type="journal article" date="2021" name="Nat. Commun.">
        <title>Genetic determinants of endophytism in the Arabidopsis root mycobiome.</title>
        <authorList>
            <person name="Mesny F."/>
            <person name="Miyauchi S."/>
            <person name="Thiergart T."/>
            <person name="Pickel B."/>
            <person name="Atanasova L."/>
            <person name="Karlsson M."/>
            <person name="Huettel B."/>
            <person name="Barry K.W."/>
            <person name="Haridas S."/>
            <person name="Chen C."/>
            <person name="Bauer D."/>
            <person name="Andreopoulos W."/>
            <person name="Pangilinan J."/>
            <person name="LaButti K."/>
            <person name="Riley R."/>
            <person name="Lipzen A."/>
            <person name="Clum A."/>
            <person name="Drula E."/>
            <person name="Henrissat B."/>
            <person name="Kohler A."/>
            <person name="Grigoriev I.V."/>
            <person name="Martin F.M."/>
            <person name="Hacquard S."/>
        </authorList>
    </citation>
    <scope>NUCLEOTIDE SEQUENCE</scope>
    <source>
        <strain evidence="2">MPI-CAGE-CH-0230</strain>
    </source>
</reference>
<evidence type="ECO:0000256" key="1">
    <source>
        <dbReference type="SAM" id="MobiDB-lite"/>
    </source>
</evidence>
<evidence type="ECO:0000313" key="3">
    <source>
        <dbReference type="Proteomes" id="UP000756346"/>
    </source>
</evidence>
<protein>
    <submittedName>
        <fullName evidence="2">Uncharacterized protein</fullName>
    </submittedName>
</protein>
<evidence type="ECO:0000313" key="2">
    <source>
        <dbReference type="EMBL" id="KAH7018000.1"/>
    </source>
</evidence>
<comment type="caution">
    <text evidence="2">The sequence shown here is derived from an EMBL/GenBank/DDBJ whole genome shotgun (WGS) entry which is preliminary data.</text>
</comment>
<name>A0A9P9BJE1_9PEZI</name>
<feature type="region of interest" description="Disordered" evidence="1">
    <location>
        <begin position="30"/>
        <end position="59"/>
    </location>
</feature>
<dbReference type="EMBL" id="JAGTJQ010000011">
    <property type="protein sequence ID" value="KAH7018000.1"/>
    <property type="molecule type" value="Genomic_DNA"/>
</dbReference>
<dbReference type="GeneID" id="70189102"/>
<dbReference type="AlphaFoldDB" id="A0A9P9BJE1"/>
<dbReference type="Proteomes" id="UP000756346">
    <property type="component" value="Unassembled WGS sequence"/>
</dbReference>
<organism evidence="2 3">
    <name type="scientific">Microdochium trichocladiopsis</name>
    <dbReference type="NCBI Taxonomy" id="1682393"/>
    <lineage>
        <taxon>Eukaryota</taxon>
        <taxon>Fungi</taxon>
        <taxon>Dikarya</taxon>
        <taxon>Ascomycota</taxon>
        <taxon>Pezizomycotina</taxon>
        <taxon>Sordariomycetes</taxon>
        <taxon>Xylariomycetidae</taxon>
        <taxon>Xylariales</taxon>
        <taxon>Microdochiaceae</taxon>
        <taxon>Microdochium</taxon>
    </lineage>
</organism>
<accession>A0A9P9BJE1</accession>
<gene>
    <name evidence="2" type="ORF">B0I36DRAFT_368056</name>
</gene>
<dbReference type="RefSeq" id="XP_046006267.1">
    <property type="nucleotide sequence ID" value="XM_046159556.1"/>
</dbReference>